<organism evidence="2 3">
    <name type="scientific">Actinocatenispora sera</name>
    <dbReference type="NCBI Taxonomy" id="390989"/>
    <lineage>
        <taxon>Bacteria</taxon>
        <taxon>Bacillati</taxon>
        <taxon>Actinomycetota</taxon>
        <taxon>Actinomycetes</taxon>
        <taxon>Micromonosporales</taxon>
        <taxon>Micromonosporaceae</taxon>
        <taxon>Actinocatenispora</taxon>
    </lineage>
</organism>
<accession>A0A810KX37</accession>
<evidence type="ECO:0000313" key="3">
    <source>
        <dbReference type="Proteomes" id="UP000680750"/>
    </source>
</evidence>
<evidence type="ECO:0000313" key="2">
    <source>
        <dbReference type="EMBL" id="BCJ27773.1"/>
    </source>
</evidence>
<dbReference type="InterPro" id="IPR016040">
    <property type="entry name" value="NAD(P)-bd_dom"/>
</dbReference>
<dbReference type="InterPro" id="IPR036291">
    <property type="entry name" value="NAD(P)-bd_dom_sf"/>
</dbReference>
<feature type="domain" description="NAD(P)-binding" evidence="1">
    <location>
        <begin position="3"/>
        <end position="130"/>
    </location>
</feature>
<name>A0A810KX37_9ACTN</name>
<dbReference type="SUPFAM" id="SSF51735">
    <property type="entry name" value="NAD(P)-binding Rossmann-fold domains"/>
    <property type="match status" value="1"/>
</dbReference>
<gene>
    <name evidence="2" type="ORF">Asera_18810</name>
</gene>
<dbReference type="PANTHER" id="PTHR43162:SF1">
    <property type="entry name" value="PRESTALK A DIFFERENTIATION PROTEIN A"/>
    <property type="match status" value="1"/>
</dbReference>
<dbReference type="PANTHER" id="PTHR43162">
    <property type="match status" value="1"/>
</dbReference>
<reference evidence="2" key="1">
    <citation type="submission" date="2020-08" db="EMBL/GenBank/DDBJ databases">
        <title>Whole genome shotgun sequence of Actinocatenispora sera NBRC 101916.</title>
        <authorList>
            <person name="Komaki H."/>
            <person name="Tamura T."/>
        </authorList>
    </citation>
    <scope>NUCLEOTIDE SEQUENCE</scope>
    <source>
        <strain evidence="2">NBRC 101916</strain>
    </source>
</reference>
<protein>
    <submittedName>
        <fullName evidence="2">Nucleotide-diphosphate-sugar epimerase</fullName>
    </submittedName>
</protein>
<dbReference type="EMBL" id="AP023354">
    <property type="protein sequence ID" value="BCJ27773.1"/>
    <property type="molecule type" value="Genomic_DNA"/>
</dbReference>
<proteinExistence type="predicted"/>
<dbReference type="KEGG" id="aser:Asera_18810"/>
<dbReference type="Proteomes" id="UP000680750">
    <property type="component" value="Chromosome"/>
</dbReference>
<dbReference type="InterPro" id="IPR051604">
    <property type="entry name" value="Ergot_Alk_Oxidoreductase"/>
</dbReference>
<evidence type="ECO:0000259" key="1">
    <source>
        <dbReference type="Pfam" id="PF13460"/>
    </source>
</evidence>
<sequence>MTGGTGVLGRALVERLKERAEVRVLSRREGLPTGSVRGDLESGTGLAQALDGVDAIAHCATSADYRHPERDVAQTRRLLAERGERPLTYISIVGVDEIPFAYYRAKLNSELAIAQSGAPWTVLRATQFHDLVLRFLRPIARPPIALVPNLTVQPVDVGDVADRMADLVLGEPAGRVPDMGGPEVTALPDLMRTYLSVAGLQRRVLRMPVRLPGRTMAAFRGGAHLTPDHPDGRVTFAEYLERLRQSDGTISSAY</sequence>
<dbReference type="AlphaFoldDB" id="A0A810KX37"/>
<dbReference type="Gene3D" id="3.40.50.720">
    <property type="entry name" value="NAD(P)-binding Rossmann-like Domain"/>
    <property type="match status" value="1"/>
</dbReference>
<keyword evidence="3" id="KW-1185">Reference proteome</keyword>
<dbReference type="Pfam" id="PF13460">
    <property type="entry name" value="NAD_binding_10"/>
    <property type="match status" value="1"/>
</dbReference>